<feature type="domain" description="Major facilitator superfamily (MFS) profile" evidence="8">
    <location>
        <begin position="157"/>
        <end position="413"/>
    </location>
</feature>
<gene>
    <name evidence="9" type="ORF">C7B46_06480</name>
</gene>
<feature type="transmembrane region" description="Helical" evidence="7">
    <location>
        <begin position="348"/>
        <end position="371"/>
    </location>
</feature>
<name>A0A2T2XI50_9FIRM</name>
<dbReference type="InterPro" id="IPR011701">
    <property type="entry name" value="MFS"/>
</dbReference>
<evidence type="ECO:0000256" key="5">
    <source>
        <dbReference type="ARBA" id="ARBA00022989"/>
    </source>
</evidence>
<feature type="transmembrane region" description="Helical" evidence="7">
    <location>
        <begin position="224"/>
        <end position="249"/>
    </location>
</feature>
<feature type="transmembrane region" description="Helical" evidence="7">
    <location>
        <begin position="138"/>
        <end position="160"/>
    </location>
</feature>
<dbReference type="InterPro" id="IPR020846">
    <property type="entry name" value="MFS_dom"/>
</dbReference>
<dbReference type="PROSITE" id="PS50850">
    <property type="entry name" value="MFS"/>
    <property type="match status" value="1"/>
</dbReference>
<feature type="transmembrane region" description="Helical" evidence="7">
    <location>
        <begin position="99"/>
        <end position="117"/>
    </location>
</feature>
<dbReference type="Proteomes" id="UP000242972">
    <property type="component" value="Unassembled WGS sequence"/>
</dbReference>
<evidence type="ECO:0000256" key="4">
    <source>
        <dbReference type="ARBA" id="ARBA00022692"/>
    </source>
</evidence>
<dbReference type="EMBL" id="PXYW01000011">
    <property type="protein sequence ID" value="PSR34191.1"/>
    <property type="molecule type" value="Genomic_DNA"/>
</dbReference>
<protein>
    <submittedName>
        <fullName evidence="9">MFS transporter</fullName>
    </submittedName>
</protein>
<keyword evidence="4 7" id="KW-0812">Transmembrane</keyword>
<evidence type="ECO:0000259" key="8">
    <source>
        <dbReference type="PROSITE" id="PS50850"/>
    </source>
</evidence>
<feature type="transmembrane region" description="Helical" evidence="7">
    <location>
        <begin position="261"/>
        <end position="282"/>
    </location>
</feature>
<comment type="subcellular location">
    <subcellularLocation>
        <location evidence="1">Cell membrane</location>
        <topology evidence="1">Multi-pass membrane protein</topology>
    </subcellularLocation>
</comment>
<feature type="transmembrane region" description="Helical" evidence="7">
    <location>
        <begin position="289"/>
        <end position="308"/>
    </location>
</feature>
<evidence type="ECO:0000313" key="10">
    <source>
        <dbReference type="Proteomes" id="UP000242972"/>
    </source>
</evidence>
<evidence type="ECO:0000313" key="9">
    <source>
        <dbReference type="EMBL" id="PSR34191.1"/>
    </source>
</evidence>
<keyword evidence="3" id="KW-1003">Cell membrane</keyword>
<accession>A0A2T2XI50</accession>
<feature type="transmembrane region" description="Helical" evidence="7">
    <location>
        <begin position="314"/>
        <end position="336"/>
    </location>
</feature>
<dbReference type="GO" id="GO:0022857">
    <property type="term" value="F:transmembrane transporter activity"/>
    <property type="evidence" value="ECO:0007669"/>
    <property type="project" value="InterPro"/>
</dbReference>
<evidence type="ECO:0000256" key="2">
    <source>
        <dbReference type="ARBA" id="ARBA00022448"/>
    </source>
</evidence>
<proteinExistence type="predicted"/>
<evidence type="ECO:0000256" key="1">
    <source>
        <dbReference type="ARBA" id="ARBA00004651"/>
    </source>
</evidence>
<evidence type="ECO:0000256" key="7">
    <source>
        <dbReference type="SAM" id="Phobius"/>
    </source>
</evidence>
<dbReference type="SUPFAM" id="SSF103473">
    <property type="entry name" value="MFS general substrate transporter"/>
    <property type="match status" value="1"/>
</dbReference>
<keyword evidence="2" id="KW-0813">Transport</keyword>
<dbReference type="GO" id="GO:0005886">
    <property type="term" value="C:plasma membrane"/>
    <property type="evidence" value="ECO:0007669"/>
    <property type="project" value="UniProtKB-SubCell"/>
</dbReference>
<dbReference type="CDD" id="cd06173">
    <property type="entry name" value="MFS_MefA_like"/>
    <property type="match status" value="1"/>
</dbReference>
<evidence type="ECO:0000256" key="6">
    <source>
        <dbReference type="ARBA" id="ARBA00023136"/>
    </source>
</evidence>
<feature type="transmembrane region" description="Helical" evidence="7">
    <location>
        <begin position="76"/>
        <end position="93"/>
    </location>
</feature>
<dbReference type="PANTHER" id="PTHR23513:SF6">
    <property type="entry name" value="MAJOR FACILITATOR SUPERFAMILY ASSOCIATED DOMAIN-CONTAINING PROTEIN"/>
    <property type="match status" value="1"/>
</dbReference>
<evidence type="ECO:0000256" key="3">
    <source>
        <dbReference type="ARBA" id="ARBA00022475"/>
    </source>
</evidence>
<comment type="caution">
    <text evidence="9">The sequence shown here is derived from an EMBL/GenBank/DDBJ whole genome shotgun (WGS) entry which is preliminary data.</text>
</comment>
<organism evidence="9 10">
    <name type="scientific">Sulfobacillus benefaciens</name>
    <dbReference type="NCBI Taxonomy" id="453960"/>
    <lineage>
        <taxon>Bacteria</taxon>
        <taxon>Bacillati</taxon>
        <taxon>Bacillota</taxon>
        <taxon>Clostridia</taxon>
        <taxon>Eubacteriales</taxon>
        <taxon>Clostridiales Family XVII. Incertae Sedis</taxon>
        <taxon>Sulfobacillus</taxon>
    </lineage>
</organism>
<dbReference type="Pfam" id="PF07690">
    <property type="entry name" value="MFS_1"/>
    <property type="match status" value="1"/>
</dbReference>
<sequence>MWSALRSRGFLWLWMGQMFSQLGNAIFLIMGLWEIQLHSPFLLSLAGLGMSIPSMLAMAGGVFVDRYHPGKLMLGTDALRGIAVLVGLGVIWVEPQWRIWVIIMVLTINALGGALFGPAEMVVLPRLVSGQELGSANGLNAVTNQLSMAVGSAIGGAAIALIGMKVIFAFDMVSFWVSATAILLMLPHMRVAPSATLPPEHSSPGLGFWPSLRDGWAGLQSMPWFMALLLPVVLTNFAFNGAFTMFPYWMHHVLHAGPLTYGVVDAAWSAGLVLGSLVTGLVRPRSLRVTVGYLGIAMGGSILGFVFAHQDLVAGSMLFAAGIANGMINALFITFMQRIIPQHLMGRVMGIIITLFGLATPLGALAAGATLHLLPLSWMWLLSAGAEIPLAYVIFTKVPDDPGSPSGIKPASV</sequence>
<dbReference type="Gene3D" id="1.20.1250.20">
    <property type="entry name" value="MFS general substrate transporter like domains"/>
    <property type="match status" value="1"/>
</dbReference>
<feature type="transmembrane region" description="Helical" evidence="7">
    <location>
        <begin position="41"/>
        <end position="64"/>
    </location>
</feature>
<dbReference type="AlphaFoldDB" id="A0A2T2XI50"/>
<dbReference type="InterPro" id="IPR036259">
    <property type="entry name" value="MFS_trans_sf"/>
</dbReference>
<dbReference type="PANTHER" id="PTHR23513">
    <property type="entry name" value="INTEGRAL MEMBRANE EFFLUX PROTEIN-RELATED"/>
    <property type="match status" value="1"/>
</dbReference>
<keyword evidence="6 7" id="KW-0472">Membrane</keyword>
<keyword evidence="5 7" id="KW-1133">Transmembrane helix</keyword>
<feature type="transmembrane region" description="Helical" evidence="7">
    <location>
        <begin position="12"/>
        <end position="35"/>
    </location>
</feature>
<reference evidence="9 10" key="1">
    <citation type="journal article" date="2014" name="BMC Genomics">
        <title>Comparison of environmental and isolate Sulfobacillus genomes reveals diverse carbon, sulfur, nitrogen, and hydrogen metabolisms.</title>
        <authorList>
            <person name="Justice N.B."/>
            <person name="Norman A."/>
            <person name="Brown C.T."/>
            <person name="Singh A."/>
            <person name="Thomas B.C."/>
            <person name="Banfield J.F."/>
        </authorList>
    </citation>
    <scope>NUCLEOTIDE SEQUENCE [LARGE SCALE GENOMIC DNA]</scope>
    <source>
        <strain evidence="9">AMDSBA4</strain>
    </source>
</reference>